<dbReference type="Gene3D" id="3.80.10.10">
    <property type="entry name" value="Ribonuclease Inhibitor"/>
    <property type="match status" value="1"/>
</dbReference>
<dbReference type="InterPro" id="IPR032675">
    <property type="entry name" value="LRR_dom_sf"/>
</dbReference>
<comment type="caution">
    <text evidence="1">The sequence shown here is derived from an EMBL/GenBank/DDBJ whole genome shotgun (WGS) entry which is preliminary data.</text>
</comment>
<evidence type="ECO:0000313" key="2">
    <source>
        <dbReference type="Proteomes" id="UP001372338"/>
    </source>
</evidence>
<organism evidence="1 2">
    <name type="scientific">Crotalaria pallida</name>
    <name type="common">Smooth rattlebox</name>
    <name type="synonym">Crotalaria striata</name>
    <dbReference type="NCBI Taxonomy" id="3830"/>
    <lineage>
        <taxon>Eukaryota</taxon>
        <taxon>Viridiplantae</taxon>
        <taxon>Streptophyta</taxon>
        <taxon>Embryophyta</taxon>
        <taxon>Tracheophyta</taxon>
        <taxon>Spermatophyta</taxon>
        <taxon>Magnoliopsida</taxon>
        <taxon>eudicotyledons</taxon>
        <taxon>Gunneridae</taxon>
        <taxon>Pentapetalae</taxon>
        <taxon>rosids</taxon>
        <taxon>fabids</taxon>
        <taxon>Fabales</taxon>
        <taxon>Fabaceae</taxon>
        <taxon>Papilionoideae</taxon>
        <taxon>50 kb inversion clade</taxon>
        <taxon>genistoids sensu lato</taxon>
        <taxon>core genistoids</taxon>
        <taxon>Crotalarieae</taxon>
        <taxon>Crotalaria</taxon>
    </lineage>
</organism>
<dbReference type="AlphaFoldDB" id="A0AAN9I8F6"/>
<proteinExistence type="predicted"/>
<evidence type="ECO:0000313" key="1">
    <source>
        <dbReference type="EMBL" id="KAK7270157.1"/>
    </source>
</evidence>
<accession>A0AAN9I8F6</accession>
<gene>
    <name evidence="1" type="ORF">RIF29_23099</name>
</gene>
<protein>
    <submittedName>
        <fullName evidence="1">Uncharacterized protein</fullName>
    </submittedName>
</protein>
<dbReference type="Proteomes" id="UP001372338">
    <property type="component" value="Unassembled WGS sequence"/>
</dbReference>
<sequence length="163" mass="18478">MRLHSLKSGKHLKSLNKISVYGCTSLNEFSVSSDLMEELDLKDQRFEELRSSIGFLHGLRSLKLDGSHVKRLPESIKHLEKLKVLSLKNCEKLHCLPELSPSIESLSAVNYSSLVKVSTLQTFVGCRDYVFISFQNCKKLDRPLLNSIMDDPLLRMAVVDTNL</sequence>
<reference evidence="1 2" key="1">
    <citation type="submission" date="2024-01" db="EMBL/GenBank/DDBJ databases">
        <title>The genomes of 5 underutilized Papilionoideae crops provide insights into root nodulation and disease resistanc.</title>
        <authorList>
            <person name="Yuan L."/>
        </authorList>
    </citation>
    <scope>NUCLEOTIDE SEQUENCE [LARGE SCALE GENOMIC DNA]</scope>
    <source>
        <strain evidence="1">ZHUSHIDOU_FW_LH</strain>
        <tissue evidence="1">Leaf</tissue>
    </source>
</reference>
<keyword evidence="2" id="KW-1185">Reference proteome</keyword>
<name>A0AAN9I8F6_CROPI</name>
<dbReference type="EMBL" id="JAYWIO010000004">
    <property type="protein sequence ID" value="KAK7270157.1"/>
    <property type="molecule type" value="Genomic_DNA"/>
</dbReference>
<dbReference type="SUPFAM" id="SSF52058">
    <property type="entry name" value="L domain-like"/>
    <property type="match status" value="1"/>
</dbReference>